<dbReference type="Gene3D" id="3.40.50.720">
    <property type="entry name" value="NAD(P)-binding Rossmann-like Domain"/>
    <property type="match status" value="1"/>
</dbReference>
<evidence type="ECO:0000256" key="7">
    <source>
        <dbReference type="ARBA" id="ARBA00042988"/>
    </source>
</evidence>
<dbReference type="InterPro" id="IPR055170">
    <property type="entry name" value="GFO_IDH_MocA-like_dom"/>
</dbReference>
<dbReference type="EC" id="1.3.1.20" evidence="3"/>
<dbReference type="InterPro" id="IPR050984">
    <property type="entry name" value="Gfo/Idh/MocA_domain"/>
</dbReference>
<dbReference type="SUPFAM" id="SSF55347">
    <property type="entry name" value="Glyceraldehyde-3-phosphate dehydrogenase-like, C-terminal domain"/>
    <property type="match status" value="1"/>
</dbReference>
<dbReference type="SUPFAM" id="SSF51735">
    <property type="entry name" value="NAD(P)-binding Rossmann-fold domains"/>
    <property type="match status" value="1"/>
</dbReference>
<evidence type="ECO:0000256" key="10">
    <source>
        <dbReference type="ARBA" id="ARBA00049233"/>
    </source>
</evidence>
<evidence type="ECO:0000256" key="6">
    <source>
        <dbReference type="ARBA" id="ARBA00042926"/>
    </source>
</evidence>
<feature type="domain" description="GFO/IDH/MocA-like oxidoreductase" evidence="12">
    <location>
        <begin position="134"/>
        <end position="247"/>
    </location>
</feature>
<sequence length="333" mass="37140">MAPLRWGIVSAGLISHDFVNAVGIYPETEHKVLAIAARNQNSANEFAKLHGIPIAYEGYDKLAKDPNIDAVYIGVINPMHYDIGILMLDHGKHILCEKPLCMNEKQARKLLNYAKAKKLFIMEAIWSRFFPAYIELKEKINNGEFGEIKEVEVEFGFPLFSIDRVQKKNLGGGTILDLGVYTIQICQWVFGQEPASIKASGKVNDEGVDIYVEAELKYPNGGVGKMKTSGIEKLSNVAVVKGTKGTFTLHDFWCPIKITNIDGNIKTYEIGKGKLDFKYQNSAGLRFEAEEVRQCVNAGKLEPSSVSHNDSLIIAKIQDELRKQIGVKYPEDD</sequence>
<comment type="similarity">
    <text evidence="1">Belongs to the Gfo/Idh/MocA family.</text>
</comment>
<dbReference type="InterPro" id="IPR000683">
    <property type="entry name" value="Gfo/Idh/MocA-like_OxRdtase_N"/>
</dbReference>
<comment type="catalytic activity">
    <reaction evidence="10">
        <text>D-xylose + NADP(+) = D-xylono-1,5-lactone + NADPH + H(+)</text>
        <dbReference type="Rhea" id="RHEA:22000"/>
        <dbReference type="ChEBI" id="CHEBI:15378"/>
        <dbReference type="ChEBI" id="CHEBI:15867"/>
        <dbReference type="ChEBI" id="CHEBI:53455"/>
        <dbReference type="ChEBI" id="CHEBI:57783"/>
        <dbReference type="ChEBI" id="CHEBI:58349"/>
        <dbReference type="EC" id="1.1.1.179"/>
    </reaction>
</comment>
<evidence type="ECO:0000256" key="3">
    <source>
        <dbReference type="ARBA" id="ARBA00038853"/>
    </source>
</evidence>
<proteinExistence type="evidence at transcript level"/>
<dbReference type="Gene3D" id="3.30.360.10">
    <property type="entry name" value="Dihydrodipicolinate Reductase, domain 2"/>
    <property type="match status" value="1"/>
</dbReference>
<dbReference type="AlphaFoldDB" id="U5EL44"/>
<evidence type="ECO:0000313" key="13">
    <source>
        <dbReference type="EMBL" id="JAB58291.1"/>
    </source>
</evidence>
<dbReference type="Pfam" id="PF22725">
    <property type="entry name" value="GFO_IDH_MocA_C3"/>
    <property type="match status" value="1"/>
</dbReference>
<accession>U5EL44</accession>
<dbReference type="Pfam" id="PF01408">
    <property type="entry name" value="GFO_IDH_MocA"/>
    <property type="match status" value="1"/>
</dbReference>
<comment type="catalytic activity">
    <reaction evidence="9">
        <text>(1R,2R)-1,2-dihydrobenzene-1,2-diol + NADP(+) = catechol + NADPH + H(+)</text>
        <dbReference type="Rhea" id="RHEA:16729"/>
        <dbReference type="ChEBI" id="CHEBI:10702"/>
        <dbReference type="ChEBI" id="CHEBI:15378"/>
        <dbReference type="ChEBI" id="CHEBI:18135"/>
        <dbReference type="ChEBI" id="CHEBI:57783"/>
        <dbReference type="ChEBI" id="CHEBI:58349"/>
        <dbReference type="EC" id="1.3.1.20"/>
    </reaction>
</comment>
<evidence type="ECO:0000259" key="12">
    <source>
        <dbReference type="Pfam" id="PF22725"/>
    </source>
</evidence>
<dbReference type="GO" id="GO:0000166">
    <property type="term" value="F:nucleotide binding"/>
    <property type="evidence" value="ECO:0007669"/>
    <property type="project" value="InterPro"/>
</dbReference>
<dbReference type="PANTHER" id="PTHR22604:SF105">
    <property type="entry name" value="TRANS-1,2-DIHYDROBENZENE-1,2-DIOL DEHYDROGENASE"/>
    <property type="match status" value="1"/>
</dbReference>
<dbReference type="InterPro" id="IPR036291">
    <property type="entry name" value="NAD(P)-bd_dom_sf"/>
</dbReference>
<dbReference type="GO" id="GO:0047837">
    <property type="term" value="F:D-xylose 1-dehydrogenase (NADP+) activity"/>
    <property type="evidence" value="ECO:0007669"/>
    <property type="project" value="UniProtKB-EC"/>
</dbReference>
<evidence type="ECO:0000259" key="11">
    <source>
        <dbReference type="Pfam" id="PF01408"/>
    </source>
</evidence>
<name>U5EL44_9DIPT</name>
<keyword evidence="2" id="KW-0560">Oxidoreductase</keyword>
<evidence type="ECO:0000256" key="1">
    <source>
        <dbReference type="ARBA" id="ARBA00010928"/>
    </source>
</evidence>
<evidence type="ECO:0000256" key="4">
    <source>
        <dbReference type="ARBA" id="ARBA00038984"/>
    </source>
</evidence>
<organism evidence="13">
    <name type="scientific">Corethrella appendiculata</name>
    <dbReference type="NCBI Taxonomy" id="1370023"/>
    <lineage>
        <taxon>Eukaryota</taxon>
        <taxon>Metazoa</taxon>
        <taxon>Ecdysozoa</taxon>
        <taxon>Arthropoda</taxon>
        <taxon>Hexapoda</taxon>
        <taxon>Insecta</taxon>
        <taxon>Pterygota</taxon>
        <taxon>Neoptera</taxon>
        <taxon>Endopterygota</taxon>
        <taxon>Diptera</taxon>
        <taxon>Nematocera</taxon>
        <taxon>Culicoidea</taxon>
        <taxon>Chaoboridae</taxon>
        <taxon>Corethrella</taxon>
    </lineage>
</organism>
<protein>
    <recommendedName>
        <fullName evidence="5">Trans-1,2-dihydrobenzene-1,2-diol dehydrogenase</fullName>
        <ecNumber evidence="4">1.1.1.179</ecNumber>
        <ecNumber evidence="3">1.3.1.20</ecNumber>
    </recommendedName>
    <alternativeName>
        <fullName evidence="8">D-xylose 1-dehydrogenase</fullName>
    </alternativeName>
    <alternativeName>
        <fullName evidence="7">D-xylose-NADP dehydrogenase</fullName>
    </alternativeName>
    <alternativeName>
        <fullName evidence="6">Dimeric dihydrodiol dehydrogenase</fullName>
    </alternativeName>
</protein>
<reference evidence="13" key="1">
    <citation type="journal article" date="2014" name="Insect Biochem. Mol. Biol.">
        <title>An insight into the sialome of the frog biting fly, Corethrella appendiculata.</title>
        <authorList>
            <person name="Ribeiro J.M.C."/>
            <person name="Chagas A.C."/>
            <person name="Pham V.M."/>
            <person name="Lounibos L.P."/>
            <person name="Calvo E."/>
        </authorList>
    </citation>
    <scope>NUCLEOTIDE SEQUENCE</scope>
    <source>
        <tissue evidence="13">Salivary glands</tissue>
    </source>
</reference>
<dbReference type="GO" id="GO:0047115">
    <property type="term" value="F:trans-1,2-dihydrobenzene-1,2-diol dehydrogenase activity"/>
    <property type="evidence" value="ECO:0007669"/>
    <property type="project" value="UniProtKB-EC"/>
</dbReference>
<evidence type="ECO:0000256" key="2">
    <source>
        <dbReference type="ARBA" id="ARBA00023002"/>
    </source>
</evidence>
<dbReference type="EMBL" id="GANO01001580">
    <property type="protein sequence ID" value="JAB58291.1"/>
    <property type="molecule type" value="mRNA"/>
</dbReference>
<dbReference type="PANTHER" id="PTHR22604">
    <property type="entry name" value="OXIDOREDUCTASES"/>
    <property type="match status" value="1"/>
</dbReference>
<dbReference type="EC" id="1.1.1.179" evidence="4"/>
<evidence type="ECO:0000256" key="8">
    <source>
        <dbReference type="ARBA" id="ARBA00043025"/>
    </source>
</evidence>
<feature type="domain" description="Gfo/Idh/MocA-like oxidoreductase N-terminal" evidence="11">
    <location>
        <begin position="4"/>
        <end position="121"/>
    </location>
</feature>
<evidence type="ECO:0000256" key="9">
    <source>
        <dbReference type="ARBA" id="ARBA00047423"/>
    </source>
</evidence>
<evidence type="ECO:0000256" key="5">
    <source>
        <dbReference type="ARBA" id="ARBA00040603"/>
    </source>
</evidence>